<dbReference type="PROSITE" id="PS00211">
    <property type="entry name" value="ABC_TRANSPORTER_1"/>
    <property type="match status" value="1"/>
</dbReference>
<dbReference type="SUPFAM" id="SSF52540">
    <property type="entry name" value="P-loop containing nucleoside triphosphate hydrolases"/>
    <property type="match status" value="2"/>
</dbReference>
<dbReference type="GO" id="GO:0016887">
    <property type="term" value="F:ATP hydrolysis activity"/>
    <property type="evidence" value="ECO:0007669"/>
    <property type="project" value="InterPro"/>
</dbReference>
<keyword evidence="9" id="KW-0472">Membrane</keyword>
<dbReference type="Pfam" id="PF00005">
    <property type="entry name" value="ABC_tran"/>
    <property type="match status" value="2"/>
</dbReference>
<dbReference type="GO" id="GO:0005524">
    <property type="term" value="F:ATP binding"/>
    <property type="evidence" value="ECO:0007669"/>
    <property type="project" value="UniProtKB-KW"/>
</dbReference>
<feature type="domain" description="ABC transporter" evidence="10">
    <location>
        <begin position="6"/>
        <end position="240"/>
    </location>
</feature>
<evidence type="ECO:0000313" key="12">
    <source>
        <dbReference type="Proteomes" id="UP000034076"/>
    </source>
</evidence>
<keyword evidence="2" id="KW-0813">Transport</keyword>
<dbReference type="InterPro" id="IPR050107">
    <property type="entry name" value="ABC_carbohydrate_import_ATPase"/>
</dbReference>
<dbReference type="Proteomes" id="UP000034076">
    <property type="component" value="Unassembled WGS sequence"/>
</dbReference>
<dbReference type="RefSeq" id="WP_046443315.1">
    <property type="nucleotide sequence ID" value="NZ_LAYJ01000088.1"/>
</dbReference>
<keyword evidence="4" id="KW-0762">Sugar transport</keyword>
<evidence type="ECO:0000256" key="5">
    <source>
        <dbReference type="ARBA" id="ARBA00022737"/>
    </source>
</evidence>
<evidence type="ECO:0000256" key="7">
    <source>
        <dbReference type="ARBA" id="ARBA00022840"/>
    </source>
</evidence>
<keyword evidence="3" id="KW-1003">Cell membrane</keyword>
<dbReference type="GO" id="GO:0005886">
    <property type="term" value="C:plasma membrane"/>
    <property type="evidence" value="ECO:0007669"/>
    <property type="project" value="UniProtKB-SubCell"/>
</dbReference>
<dbReference type="CDD" id="cd03216">
    <property type="entry name" value="ABC_Carb_Monos_I"/>
    <property type="match status" value="1"/>
</dbReference>
<dbReference type="PROSITE" id="PS50893">
    <property type="entry name" value="ABC_TRANSPORTER_2"/>
    <property type="match status" value="2"/>
</dbReference>
<gene>
    <name evidence="11" type="ORF">CHK_1441</name>
</gene>
<organism evidence="11 12">
    <name type="scientific">Christensenella hongkongensis</name>
    <dbReference type="NCBI Taxonomy" id="270498"/>
    <lineage>
        <taxon>Bacteria</taxon>
        <taxon>Bacillati</taxon>
        <taxon>Bacillota</taxon>
        <taxon>Clostridia</taxon>
        <taxon>Christensenellales</taxon>
        <taxon>Christensenellaceae</taxon>
        <taxon>Christensenella</taxon>
    </lineage>
</organism>
<dbReference type="FunFam" id="3.40.50.300:FF:000127">
    <property type="entry name" value="Ribose import ATP-binding protein RbsA"/>
    <property type="match status" value="1"/>
</dbReference>
<evidence type="ECO:0000256" key="4">
    <source>
        <dbReference type="ARBA" id="ARBA00022597"/>
    </source>
</evidence>
<proteinExistence type="predicted"/>
<dbReference type="PATRIC" id="fig|270498.16.peg.880"/>
<name>A0A0M2NEV8_9FIRM</name>
<dbReference type="InterPro" id="IPR027417">
    <property type="entry name" value="P-loop_NTPase"/>
</dbReference>
<dbReference type="SMART" id="SM00382">
    <property type="entry name" value="AAA"/>
    <property type="match status" value="2"/>
</dbReference>
<feature type="domain" description="ABC transporter" evidence="10">
    <location>
        <begin position="260"/>
        <end position="503"/>
    </location>
</feature>
<dbReference type="InterPro" id="IPR003593">
    <property type="entry name" value="AAA+_ATPase"/>
</dbReference>
<keyword evidence="5" id="KW-0677">Repeat</keyword>
<evidence type="ECO:0000256" key="2">
    <source>
        <dbReference type="ARBA" id="ARBA00022448"/>
    </source>
</evidence>
<keyword evidence="7 11" id="KW-0067">ATP-binding</keyword>
<protein>
    <submittedName>
        <fullName evidence="11">D-xylose transport ATP-binding protein XylG</fullName>
    </submittedName>
</protein>
<evidence type="ECO:0000256" key="6">
    <source>
        <dbReference type="ARBA" id="ARBA00022741"/>
    </source>
</evidence>
<dbReference type="STRING" id="270498.CHK_1441"/>
<dbReference type="AlphaFoldDB" id="A0A0M2NEV8"/>
<dbReference type="InterPro" id="IPR003439">
    <property type="entry name" value="ABC_transporter-like_ATP-bd"/>
</dbReference>
<comment type="caution">
    <text evidence="11">The sequence shown here is derived from an EMBL/GenBank/DDBJ whole genome shotgun (WGS) entry which is preliminary data.</text>
</comment>
<evidence type="ECO:0000259" key="10">
    <source>
        <dbReference type="PROSITE" id="PS50893"/>
    </source>
</evidence>
<keyword evidence="8" id="KW-1278">Translocase</keyword>
<reference evidence="11 12" key="1">
    <citation type="submission" date="2015-04" db="EMBL/GenBank/DDBJ databases">
        <title>Draft genome sequence of bacteremic isolate Catabacter hongkongensis type strain HKU16T.</title>
        <authorList>
            <person name="Lau S.K."/>
            <person name="Teng J.L."/>
            <person name="Huang Y."/>
            <person name="Curreem S.O."/>
            <person name="Tsui S.K."/>
            <person name="Woo P.C."/>
        </authorList>
    </citation>
    <scope>NUCLEOTIDE SEQUENCE [LARGE SCALE GENOMIC DNA]</scope>
    <source>
        <strain evidence="11 12">HKU16</strain>
    </source>
</reference>
<evidence type="ECO:0000256" key="1">
    <source>
        <dbReference type="ARBA" id="ARBA00004202"/>
    </source>
</evidence>
<accession>A0A0M2NEV8</accession>
<evidence type="ECO:0000256" key="3">
    <source>
        <dbReference type="ARBA" id="ARBA00022475"/>
    </source>
</evidence>
<dbReference type="InterPro" id="IPR017871">
    <property type="entry name" value="ABC_transporter-like_CS"/>
</dbReference>
<evidence type="ECO:0000256" key="8">
    <source>
        <dbReference type="ARBA" id="ARBA00022967"/>
    </source>
</evidence>
<dbReference type="Gene3D" id="3.40.50.300">
    <property type="entry name" value="P-loop containing nucleotide triphosphate hydrolases"/>
    <property type="match status" value="2"/>
</dbReference>
<dbReference type="OrthoDB" id="9771863at2"/>
<comment type="subcellular location">
    <subcellularLocation>
        <location evidence="1">Cell membrane</location>
        <topology evidence="1">Peripheral membrane protein</topology>
    </subcellularLocation>
</comment>
<keyword evidence="6" id="KW-0547">Nucleotide-binding</keyword>
<evidence type="ECO:0000256" key="9">
    <source>
        <dbReference type="ARBA" id="ARBA00023136"/>
    </source>
</evidence>
<dbReference type="PANTHER" id="PTHR43790:SF1">
    <property type="entry name" value="XYLOSE IMPORT ATP-BINDING PROTEIN XYLG"/>
    <property type="match status" value="1"/>
</dbReference>
<evidence type="ECO:0000313" key="11">
    <source>
        <dbReference type="EMBL" id="KKI51054.1"/>
    </source>
</evidence>
<dbReference type="EMBL" id="LAYJ01000088">
    <property type="protein sequence ID" value="KKI51054.1"/>
    <property type="molecule type" value="Genomic_DNA"/>
</dbReference>
<keyword evidence="12" id="KW-1185">Reference proteome</keyword>
<dbReference type="PANTHER" id="PTHR43790">
    <property type="entry name" value="CARBOHYDRATE TRANSPORT ATP-BINDING PROTEIN MG119-RELATED"/>
    <property type="match status" value="1"/>
</dbReference>
<dbReference type="CDD" id="cd03215">
    <property type="entry name" value="ABC_Carb_Monos_II"/>
    <property type="match status" value="1"/>
</dbReference>
<sequence>MSEFILEINNITKEFPGVKALDGVTMQIEKGHIHGLVGENGAGKSTLMKILSGVYPKGEYGGEIKIEGRTAEFKTIRDSESAGIGIIYQELMMIPELSIAENIFLGRCDNIVSWDKMNSEAQKWMDQVGLDALPTTLVKEIGVGKQQLVEIAKALSLNTKLLILDEPTAALTEKEVAHLLRKLNEIREQGVTCIYISHKLEEVMALCDRVTVLRDGVTISTDDIAELDEQKMISKMVGRDFSDRFPPRENCAAGETVFEVRHINLEEFGNTGRSILRDISFQVKKGEILGIAGLMGAGRTELVNSLFGDFKGRLSGEILIDGEKVEIKTPLDAINKGLGLVTEDRKFNGLNLIAPIADNITMASLGKFSRHGVIDENRVARECGEISQRIRIKASSLEMLAMNLSGGNQQKVVLAKWLMLSPKVLIIDEPTRGIDVGAKYEIYVLMNELKRQGMAIIMVSSELPEILGMSDRIVVLREGEITGEFDNREVTEEMVMERATGGKKA</sequence>